<feature type="compositionally biased region" description="Basic and acidic residues" evidence="4">
    <location>
        <begin position="388"/>
        <end position="401"/>
    </location>
</feature>
<feature type="compositionally biased region" description="Acidic residues" evidence="4">
    <location>
        <begin position="79"/>
        <end position="89"/>
    </location>
</feature>
<name>A0ABN8IU35_9NEOP</name>
<evidence type="ECO:0000313" key="6">
    <source>
        <dbReference type="Proteomes" id="UP000837857"/>
    </source>
</evidence>
<dbReference type="PANTHER" id="PTHR12687:SF4">
    <property type="entry name" value="NUCLEOLAR COMPLEX PROTEIN 2 HOMOLOG"/>
    <property type="match status" value="1"/>
</dbReference>
<protein>
    <submittedName>
        <fullName evidence="5">Uncharacterized protein</fullName>
    </submittedName>
</protein>
<reference evidence="5" key="1">
    <citation type="submission" date="2022-03" db="EMBL/GenBank/DDBJ databases">
        <authorList>
            <person name="Martin H S."/>
        </authorList>
    </citation>
    <scope>NUCLEOTIDE SEQUENCE</scope>
</reference>
<keyword evidence="3" id="KW-0539">Nucleus</keyword>
<gene>
    <name evidence="5" type="ORF">IPOD504_LOCUS13721</name>
</gene>
<feature type="region of interest" description="Disordered" evidence="4">
    <location>
        <begin position="375"/>
        <end position="408"/>
    </location>
</feature>
<evidence type="ECO:0000256" key="3">
    <source>
        <dbReference type="ARBA" id="ARBA00023242"/>
    </source>
</evidence>
<comment type="subcellular location">
    <subcellularLocation>
        <location evidence="1">Nucleus</location>
    </subcellularLocation>
</comment>
<evidence type="ECO:0000256" key="1">
    <source>
        <dbReference type="ARBA" id="ARBA00004123"/>
    </source>
</evidence>
<comment type="similarity">
    <text evidence="2">Belongs to the NOC2 family.</text>
</comment>
<keyword evidence="6" id="KW-1185">Reference proteome</keyword>
<accession>A0ABN8IU35</accession>
<dbReference type="Proteomes" id="UP000837857">
    <property type="component" value="Chromosome 4"/>
</dbReference>
<evidence type="ECO:0000313" key="5">
    <source>
        <dbReference type="EMBL" id="CAH2067088.1"/>
    </source>
</evidence>
<sequence>MKDSKSLKDCNDIDSEDELSPELHKKSLEKLKKIDPDFYSFLEENDENLLNFDDNSGDEDEFEDEDEEKLHKPGPLQGDSDESDFEDEDAKNVHGKVNLKLVAQWQTELQKEGKIKLPALVTAIKAFNAAMLRVTSLDGNSQSDFKVEGSSVFNAVIQMCVLNLPGAIKKYLGMDQSGKDPQKFEVLTTYDFNKKHKKVSMKPLDFSCILRLAKSQLSENGFKDAVIERIYALLLEYTANESHNIAFPDISLLAILQIKQFLKSCNVSNYTKKLRQLMEKIEENSRFIERERSKISFALSDEKLIVAWESNTKSKGTPLYTFFENWYKINKIQKRKKVSKNDEIAGELPMIKRAKIFDAGEFELKVESKSENKGPMVLFPSDSEDETENLKIGEDDKDTQPKVKKIRKKDKIKSKIKKPIQAEEDIADKEDVVQDFSVSDW</sequence>
<evidence type="ECO:0000256" key="2">
    <source>
        <dbReference type="ARBA" id="ARBA00005907"/>
    </source>
</evidence>
<dbReference type="InterPro" id="IPR005343">
    <property type="entry name" value="Noc2"/>
</dbReference>
<feature type="compositionally biased region" description="Acidic residues" evidence="4">
    <location>
        <begin position="55"/>
        <end position="67"/>
    </location>
</feature>
<feature type="region of interest" description="Disordered" evidence="4">
    <location>
        <begin position="49"/>
        <end position="90"/>
    </location>
</feature>
<dbReference type="EMBL" id="OW152816">
    <property type="protein sequence ID" value="CAH2067088.1"/>
    <property type="molecule type" value="Genomic_DNA"/>
</dbReference>
<feature type="compositionally biased region" description="Basic and acidic residues" evidence="4">
    <location>
        <begin position="1"/>
        <end position="11"/>
    </location>
</feature>
<organism evidence="5 6">
    <name type="scientific">Iphiclides podalirius</name>
    <name type="common">scarce swallowtail</name>
    <dbReference type="NCBI Taxonomy" id="110791"/>
    <lineage>
        <taxon>Eukaryota</taxon>
        <taxon>Metazoa</taxon>
        <taxon>Ecdysozoa</taxon>
        <taxon>Arthropoda</taxon>
        <taxon>Hexapoda</taxon>
        <taxon>Insecta</taxon>
        <taxon>Pterygota</taxon>
        <taxon>Neoptera</taxon>
        <taxon>Endopterygota</taxon>
        <taxon>Lepidoptera</taxon>
        <taxon>Glossata</taxon>
        <taxon>Ditrysia</taxon>
        <taxon>Papilionoidea</taxon>
        <taxon>Papilionidae</taxon>
        <taxon>Papilioninae</taxon>
        <taxon>Iphiclides</taxon>
    </lineage>
</organism>
<evidence type="ECO:0000256" key="4">
    <source>
        <dbReference type="SAM" id="MobiDB-lite"/>
    </source>
</evidence>
<feature type="non-terminal residue" evidence="5">
    <location>
        <position position="441"/>
    </location>
</feature>
<proteinExistence type="inferred from homology"/>
<dbReference type="PANTHER" id="PTHR12687">
    <property type="entry name" value="NUCLEOLAR COMPLEX 2 AND RAD4-RELATED"/>
    <property type="match status" value="1"/>
</dbReference>
<dbReference type="Pfam" id="PF03715">
    <property type="entry name" value="Noc2"/>
    <property type="match status" value="1"/>
</dbReference>
<feature type="region of interest" description="Disordered" evidence="4">
    <location>
        <begin position="1"/>
        <end position="26"/>
    </location>
</feature>